<organism evidence="2 4">
    <name type="scientific">Acutalibacter muris</name>
    <dbReference type="NCBI Taxonomy" id="1796620"/>
    <lineage>
        <taxon>Bacteria</taxon>
        <taxon>Bacillati</taxon>
        <taxon>Bacillota</taxon>
        <taxon>Clostridia</taxon>
        <taxon>Eubacteriales</taxon>
        <taxon>Acutalibacteraceae</taxon>
        <taxon>Acutalibacter</taxon>
    </lineage>
</organism>
<evidence type="ECO:0000313" key="2">
    <source>
        <dbReference type="EMBL" id="QQR31000.1"/>
    </source>
</evidence>
<keyword evidence="3" id="KW-1185">Reference proteome</keyword>
<dbReference type="EMBL" id="CP065321">
    <property type="protein sequence ID" value="QQR31000.1"/>
    <property type="molecule type" value="Genomic_DNA"/>
</dbReference>
<dbReference type="Proteomes" id="UP000196710">
    <property type="component" value="Chromosome"/>
</dbReference>
<protein>
    <submittedName>
        <fullName evidence="2">Uncharacterized protein</fullName>
    </submittedName>
</protein>
<dbReference type="AlphaFoldDB" id="A0A1Z2XTF0"/>
<gene>
    <name evidence="1" type="ORF">ADH66_14330</name>
    <name evidence="2" type="ORF">I5Q82_04700</name>
</gene>
<dbReference type="RefSeq" id="WP_066539340.1">
    <property type="nucleotide sequence ID" value="NZ_CP021422.1"/>
</dbReference>
<sequence length="60" mass="6693">MVLREDMPRLFGEKVDQLNVTATINLTYTGGNRDVICRPLLKKVPGPPPGPCWKRQSDGI</sequence>
<dbReference type="Proteomes" id="UP000596035">
    <property type="component" value="Chromosome"/>
</dbReference>
<accession>A0A1Z2XTF0</accession>
<evidence type="ECO:0000313" key="1">
    <source>
        <dbReference type="EMBL" id="ASB41734.1"/>
    </source>
</evidence>
<dbReference type="EMBL" id="CP021422">
    <property type="protein sequence ID" value="ASB41734.1"/>
    <property type="molecule type" value="Genomic_DNA"/>
</dbReference>
<name>A0A1Z2XTF0_9FIRM</name>
<reference evidence="2 4" key="3">
    <citation type="submission" date="2020-11" db="EMBL/GenBank/DDBJ databases">
        <title>Closed and high quality bacterial genomes of the OMM12 community.</title>
        <authorList>
            <person name="Marbouty M."/>
            <person name="Lamy-Besnier Q."/>
            <person name="Debarbieux L."/>
            <person name="Koszul R."/>
        </authorList>
    </citation>
    <scope>NUCLEOTIDE SEQUENCE [LARGE SCALE GENOMIC DNA]</scope>
    <source>
        <strain evidence="2 4">KB18</strain>
    </source>
</reference>
<reference evidence="1" key="1">
    <citation type="journal article" date="2017" name="Genome Announc.">
        <title>High-Quality Whole-Genome Sequences of the Oligo-Mouse-Microbiota Bacterial Community.</title>
        <authorList>
            <person name="Garzetti D."/>
            <person name="Brugiroux S."/>
            <person name="Bunk B."/>
            <person name="Pukall R."/>
            <person name="McCoy K.D."/>
            <person name="Macpherson A.J."/>
            <person name="Stecher B."/>
        </authorList>
    </citation>
    <scope>NUCLEOTIDE SEQUENCE</scope>
    <source>
        <strain evidence="1">KB18</strain>
    </source>
</reference>
<reference evidence="3" key="2">
    <citation type="submission" date="2017-05" db="EMBL/GenBank/DDBJ databases">
        <title>Improved OligoMM genomes.</title>
        <authorList>
            <person name="Garzetti D."/>
        </authorList>
    </citation>
    <scope>NUCLEOTIDE SEQUENCE [LARGE SCALE GENOMIC DNA]</scope>
    <source>
        <strain evidence="3">KB18</strain>
    </source>
</reference>
<dbReference type="KEGG" id="amur:ADH66_14330"/>
<evidence type="ECO:0000313" key="3">
    <source>
        <dbReference type="Proteomes" id="UP000196710"/>
    </source>
</evidence>
<proteinExistence type="predicted"/>
<evidence type="ECO:0000313" key="4">
    <source>
        <dbReference type="Proteomes" id="UP000596035"/>
    </source>
</evidence>